<evidence type="ECO:0000256" key="2">
    <source>
        <dbReference type="SAM" id="MobiDB-lite"/>
    </source>
</evidence>
<comment type="similarity">
    <text evidence="1">Belongs to the LytR/CpsA/Psr (LCP) family.</text>
</comment>
<evidence type="ECO:0000256" key="3">
    <source>
        <dbReference type="SAM" id="Phobius"/>
    </source>
</evidence>
<dbReference type="InterPro" id="IPR004474">
    <property type="entry name" value="LytR_CpsA_psr"/>
</dbReference>
<keyword evidence="3" id="KW-0472">Membrane</keyword>
<dbReference type="Proteomes" id="UP000467240">
    <property type="component" value="Unassembled WGS sequence"/>
</dbReference>
<feature type="region of interest" description="Disordered" evidence="2">
    <location>
        <begin position="1"/>
        <end position="36"/>
    </location>
</feature>
<proteinExistence type="inferred from homology"/>
<dbReference type="AlphaFoldDB" id="A0A7J5BNM2"/>
<feature type="compositionally biased region" description="Polar residues" evidence="2">
    <location>
        <begin position="426"/>
        <end position="445"/>
    </location>
</feature>
<comment type="caution">
    <text evidence="5">The sequence shown here is derived from an EMBL/GenBank/DDBJ whole genome shotgun (WGS) entry which is preliminary data.</text>
</comment>
<feature type="transmembrane region" description="Helical" evidence="3">
    <location>
        <begin position="63"/>
        <end position="84"/>
    </location>
</feature>
<dbReference type="Gene3D" id="3.40.630.190">
    <property type="entry name" value="LCP protein"/>
    <property type="match status" value="1"/>
</dbReference>
<feature type="compositionally biased region" description="Low complexity" evidence="2">
    <location>
        <begin position="393"/>
        <end position="406"/>
    </location>
</feature>
<keyword evidence="3" id="KW-0812">Transmembrane</keyword>
<keyword evidence="6" id="KW-1185">Reference proteome</keyword>
<dbReference type="EMBL" id="WBJZ01000021">
    <property type="protein sequence ID" value="KAB1653856.1"/>
    <property type="molecule type" value="Genomic_DNA"/>
</dbReference>
<evidence type="ECO:0000313" key="6">
    <source>
        <dbReference type="Proteomes" id="UP000467240"/>
    </source>
</evidence>
<keyword evidence="3" id="KW-1133">Transmembrane helix</keyword>
<organism evidence="5 6">
    <name type="scientific">Pseudoclavibacter chungangensis</name>
    <dbReference type="NCBI Taxonomy" id="587635"/>
    <lineage>
        <taxon>Bacteria</taxon>
        <taxon>Bacillati</taxon>
        <taxon>Actinomycetota</taxon>
        <taxon>Actinomycetes</taxon>
        <taxon>Micrococcales</taxon>
        <taxon>Microbacteriaceae</taxon>
        <taxon>Pseudoclavibacter</taxon>
    </lineage>
</organism>
<evidence type="ECO:0000259" key="4">
    <source>
        <dbReference type="Pfam" id="PF03816"/>
    </source>
</evidence>
<name>A0A7J5BNM2_9MICO</name>
<dbReference type="RefSeq" id="WP_158041693.1">
    <property type="nucleotide sequence ID" value="NZ_JACCFV010000001.1"/>
</dbReference>
<evidence type="ECO:0000313" key="5">
    <source>
        <dbReference type="EMBL" id="KAB1653856.1"/>
    </source>
</evidence>
<protein>
    <submittedName>
        <fullName evidence="5">LytR family transcriptional regulator</fullName>
    </submittedName>
</protein>
<feature type="region of interest" description="Disordered" evidence="2">
    <location>
        <begin position="379"/>
        <end position="445"/>
    </location>
</feature>
<accession>A0A7J5BNM2</accession>
<evidence type="ECO:0000256" key="1">
    <source>
        <dbReference type="ARBA" id="ARBA00006068"/>
    </source>
</evidence>
<sequence length="445" mass="45749">MSELGPRRSRSGFHPPQGGVEPASARAAVGSASLPPSRRLAGRSIARHGQLPVMTAARSLGKLFSILLVVAVVSVVGIGAAAYLKITNNVQAVDIGNGQDEEAPSFPTLQGGANILIVGSDDRTGQGEEFGEGTDEASGVLNDVNMVVHIAEDHSSATVVSIPRDTIVNTPSCTSDDGVAIDEQYGVPFNSILGEGGLSCIVAAAEQLSGLDIQYAGLVKFRGVIELSNAIGGVKVCVANDIDDPYVGLNLTAGEHTIQGEDALKFLRTRHGVGDGSDLSRIANQQLFLSALLQQVKSSDTLTNPAKLYGLAVAVTNNMVLSNSLNNLDTLMAMAGAISKIPLEQIVFAQLPVASSSYEGKVEPLEPDADTMWASLRNDQPLNVVGPTSTVEATDPSGGTTDGTDTSTDETGGDGTTDGTGATEVATPQPTLVGQEASQTGCANA</sequence>
<gene>
    <name evidence="5" type="ORF">F8O01_14635</name>
</gene>
<reference evidence="5 6" key="1">
    <citation type="submission" date="2019-09" db="EMBL/GenBank/DDBJ databases">
        <title>Phylogeny of genus Pseudoclavibacter and closely related genus.</title>
        <authorList>
            <person name="Li Y."/>
        </authorList>
    </citation>
    <scope>NUCLEOTIDE SEQUENCE [LARGE SCALE GENOMIC DNA]</scope>
    <source>
        <strain evidence="5 6">DSM 23821</strain>
    </source>
</reference>
<dbReference type="Pfam" id="PF03816">
    <property type="entry name" value="LytR_cpsA_psr"/>
    <property type="match status" value="1"/>
</dbReference>
<dbReference type="PANTHER" id="PTHR33392:SF6">
    <property type="entry name" value="POLYISOPRENYL-TEICHOIC ACID--PEPTIDOGLYCAN TEICHOIC ACID TRANSFERASE TAGU"/>
    <property type="match status" value="1"/>
</dbReference>
<feature type="compositionally biased region" description="Polar residues" evidence="2">
    <location>
        <begin position="379"/>
        <end position="392"/>
    </location>
</feature>
<dbReference type="OrthoDB" id="9782542at2"/>
<dbReference type="InterPro" id="IPR050922">
    <property type="entry name" value="LytR/CpsA/Psr_CW_biosynth"/>
</dbReference>
<feature type="domain" description="Cell envelope-related transcriptional attenuator" evidence="4">
    <location>
        <begin position="142"/>
        <end position="297"/>
    </location>
</feature>
<dbReference type="NCBIfam" id="TIGR00350">
    <property type="entry name" value="lytR_cpsA_psr"/>
    <property type="match status" value="1"/>
</dbReference>
<dbReference type="PANTHER" id="PTHR33392">
    <property type="entry name" value="POLYISOPRENYL-TEICHOIC ACID--PEPTIDOGLYCAN TEICHOIC ACID TRANSFERASE TAGU"/>
    <property type="match status" value="1"/>
</dbReference>